<dbReference type="PROSITE" id="PS00198">
    <property type="entry name" value="4FE4S_FER_1"/>
    <property type="match status" value="2"/>
</dbReference>
<dbReference type="Pfam" id="PF17179">
    <property type="entry name" value="Fer4_22"/>
    <property type="match status" value="1"/>
</dbReference>
<dbReference type="Proteomes" id="UP000036356">
    <property type="component" value="Unassembled WGS sequence"/>
</dbReference>
<dbReference type="RefSeq" id="WP_047808561.1">
    <property type="nucleotide sequence ID" value="NZ_LDZY01000002.1"/>
</dbReference>
<dbReference type="GO" id="GO:0046872">
    <property type="term" value="F:metal ion binding"/>
    <property type="evidence" value="ECO:0007669"/>
    <property type="project" value="UniProtKB-KW"/>
</dbReference>
<dbReference type="PROSITE" id="PS51379">
    <property type="entry name" value="4FE4S_FER_2"/>
    <property type="match status" value="2"/>
</dbReference>
<keyword evidence="6" id="KW-1185">Reference proteome</keyword>
<keyword evidence="3" id="KW-0411">Iron-sulfur</keyword>
<evidence type="ECO:0000256" key="1">
    <source>
        <dbReference type="ARBA" id="ARBA00022723"/>
    </source>
</evidence>
<protein>
    <submittedName>
        <fullName evidence="5">Anaerobic sulfite reductase subunit A</fullName>
    </submittedName>
</protein>
<comment type="caution">
    <text evidence="5">The sequence shown here is derived from an EMBL/GenBank/DDBJ whole genome shotgun (WGS) entry which is preliminary data.</text>
</comment>
<dbReference type="PANTHER" id="PTHR40447">
    <property type="entry name" value="ANAEROBIC SULFITE REDUCTASE SUBUNIT A"/>
    <property type="match status" value="1"/>
</dbReference>
<gene>
    <name evidence="5" type="primary">asrA_1</name>
    <name evidence="5" type="ORF">DEAC_c06240</name>
</gene>
<accession>A0A0J1FVS4</accession>
<dbReference type="NCBIfam" id="TIGR02910">
    <property type="entry name" value="sulfite_red_A"/>
    <property type="match status" value="1"/>
</dbReference>
<dbReference type="AlphaFoldDB" id="A0A0J1FVS4"/>
<dbReference type="PATRIC" id="fig|476652.3.peg.637"/>
<feature type="domain" description="4Fe-4S ferredoxin-type" evidence="4">
    <location>
        <begin position="212"/>
        <end position="244"/>
    </location>
</feature>
<evidence type="ECO:0000313" key="5">
    <source>
        <dbReference type="EMBL" id="KLU67412.1"/>
    </source>
</evidence>
<keyword evidence="2" id="KW-0408">Iron</keyword>
<dbReference type="InterPro" id="IPR009051">
    <property type="entry name" value="Helical_ferredxn"/>
</dbReference>
<dbReference type="SUPFAM" id="SSF46548">
    <property type="entry name" value="alpha-helical ferredoxin"/>
    <property type="match status" value="1"/>
</dbReference>
<sequence length="336" mass="38354">MGYRFTAAAFNQLLESLREKYRVYAPTLLKGKGKFSDTDLVGYAEISKIEDVVFNQKSYFSPKETFYPVTQRLFYFNENGFSEAVVDEKGMIVFLRACDIQAVERLDKIMLENGLSADYYYERLRNKLKLIVMDCQESFDSCFCVSMGTNKTENYSASVRLENGVYLSDVQEDIEGLFAFHGETIEVSPKFVESNKQSVKVPENLVLESVAANPIWEEYGSRCIACGRCTVVCPSCSCYTMQDIFYDDNPKCGERRRVWASCQIDGFTDMAGGHSFRRNNGERMRFKVMHKIKDFKQRFGVHMCVGCGRCDNACPEYISLAHCIDRLGKEEAGNRG</sequence>
<organism evidence="5 6">
    <name type="scientific">Desulfosporosinus acididurans</name>
    <dbReference type="NCBI Taxonomy" id="476652"/>
    <lineage>
        <taxon>Bacteria</taxon>
        <taxon>Bacillati</taxon>
        <taxon>Bacillota</taxon>
        <taxon>Clostridia</taxon>
        <taxon>Eubacteriales</taxon>
        <taxon>Desulfitobacteriaceae</taxon>
        <taxon>Desulfosporosinus</taxon>
    </lineage>
</organism>
<dbReference type="STRING" id="476652.DEAC_c06240"/>
<proteinExistence type="predicted"/>
<dbReference type="InterPro" id="IPR017900">
    <property type="entry name" value="4Fe4S_Fe_S_CS"/>
</dbReference>
<name>A0A0J1FVS4_9FIRM</name>
<keyword evidence="1" id="KW-0479">Metal-binding</keyword>
<dbReference type="InterPro" id="IPR014259">
    <property type="entry name" value="Sulphite_reductase_A"/>
</dbReference>
<dbReference type="EMBL" id="LDZY01000002">
    <property type="protein sequence ID" value="KLU67412.1"/>
    <property type="molecule type" value="Genomic_DNA"/>
</dbReference>
<dbReference type="GO" id="GO:0051536">
    <property type="term" value="F:iron-sulfur cluster binding"/>
    <property type="evidence" value="ECO:0007669"/>
    <property type="project" value="UniProtKB-KW"/>
</dbReference>
<evidence type="ECO:0000259" key="4">
    <source>
        <dbReference type="PROSITE" id="PS51379"/>
    </source>
</evidence>
<dbReference type="Gene3D" id="1.10.1060.10">
    <property type="entry name" value="Alpha-helical ferredoxin"/>
    <property type="match status" value="1"/>
</dbReference>
<reference evidence="5 6" key="1">
    <citation type="submission" date="2015-06" db="EMBL/GenBank/DDBJ databases">
        <title>Draft genome of the moderately acidophilic sulfate reducer Candidatus Desulfosporosinus acididurans strain M1.</title>
        <authorList>
            <person name="Poehlein A."/>
            <person name="Petzsch P."/>
            <person name="Johnson B.D."/>
            <person name="Schloemann M."/>
            <person name="Daniel R."/>
            <person name="Muehling M."/>
        </authorList>
    </citation>
    <scope>NUCLEOTIDE SEQUENCE [LARGE SCALE GENOMIC DNA]</scope>
    <source>
        <strain evidence="5 6">M1</strain>
    </source>
</reference>
<dbReference type="PANTHER" id="PTHR40447:SF1">
    <property type="entry name" value="ANAEROBIC SULFITE REDUCTASE SUBUNIT A"/>
    <property type="match status" value="1"/>
</dbReference>
<dbReference type="InterPro" id="IPR017896">
    <property type="entry name" value="4Fe4S_Fe-S-bd"/>
</dbReference>
<evidence type="ECO:0000256" key="2">
    <source>
        <dbReference type="ARBA" id="ARBA00023004"/>
    </source>
</evidence>
<feature type="domain" description="4Fe-4S ferredoxin-type" evidence="4">
    <location>
        <begin position="295"/>
        <end position="323"/>
    </location>
</feature>
<evidence type="ECO:0000256" key="3">
    <source>
        <dbReference type="ARBA" id="ARBA00023014"/>
    </source>
</evidence>
<evidence type="ECO:0000313" key="6">
    <source>
        <dbReference type="Proteomes" id="UP000036356"/>
    </source>
</evidence>